<dbReference type="Pfam" id="PF12043">
    <property type="entry name" value="DUF3527"/>
    <property type="match status" value="1"/>
</dbReference>
<dbReference type="PANTHER" id="PTHR31390">
    <property type="entry name" value="EXPRESSED PROTEIN"/>
    <property type="match status" value="1"/>
</dbReference>
<dbReference type="EMBL" id="JACGWK010000002">
    <property type="protein sequence ID" value="KAL0369851.1"/>
    <property type="molecule type" value="Genomic_DNA"/>
</dbReference>
<sequence length="173" mass="18929">MGTRDVDQKSGPLTGDDELAAIVVKFLERIDGQSKEDGQQRVILPGGHHGMPSSGEPWPLIERWKSGGSCDCGGWDLGCHIRVLANNNQSSQRSNLTKSQSTIFKLFPQEETEEKKRPIFILSPFEDGIFSIEFNSSLKLLQAFSIGISVLNSRTSAVSSTNTFGGKISEEIT</sequence>
<dbReference type="PANTHER" id="PTHR31390:SF4">
    <property type="entry name" value="DUF3527 DOMAIN-CONTAINING PROTEIN"/>
    <property type="match status" value="1"/>
</dbReference>
<reference evidence="1" key="1">
    <citation type="submission" date="2020-06" db="EMBL/GenBank/DDBJ databases">
        <authorList>
            <person name="Li T."/>
            <person name="Hu X."/>
            <person name="Zhang T."/>
            <person name="Song X."/>
            <person name="Zhang H."/>
            <person name="Dai N."/>
            <person name="Sheng W."/>
            <person name="Hou X."/>
            <person name="Wei L."/>
        </authorList>
    </citation>
    <scope>NUCLEOTIDE SEQUENCE</scope>
    <source>
        <strain evidence="1">G01</strain>
        <tissue evidence="1">Leaf</tissue>
    </source>
</reference>
<reference evidence="1" key="2">
    <citation type="journal article" date="2024" name="Plant">
        <title>Genomic evolution and insights into agronomic trait innovations of Sesamum species.</title>
        <authorList>
            <person name="Miao H."/>
            <person name="Wang L."/>
            <person name="Qu L."/>
            <person name="Liu H."/>
            <person name="Sun Y."/>
            <person name="Le M."/>
            <person name="Wang Q."/>
            <person name="Wei S."/>
            <person name="Zheng Y."/>
            <person name="Lin W."/>
            <person name="Duan Y."/>
            <person name="Cao H."/>
            <person name="Xiong S."/>
            <person name="Wang X."/>
            <person name="Wei L."/>
            <person name="Li C."/>
            <person name="Ma Q."/>
            <person name="Ju M."/>
            <person name="Zhao R."/>
            <person name="Li G."/>
            <person name="Mu C."/>
            <person name="Tian Q."/>
            <person name="Mei H."/>
            <person name="Zhang T."/>
            <person name="Gao T."/>
            <person name="Zhang H."/>
        </authorList>
    </citation>
    <scope>NUCLEOTIDE SEQUENCE</scope>
    <source>
        <strain evidence="1">G01</strain>
    </source>
</reference>
<name>A0AAW2QQQ1_9LAMI</name>
<accession>A0AAW2QQQ1</accession>
<evidence type="ECO:0000313" key="1">
    <source>
        <dbReference type="EMBL" id="KAL0369851.1"/>
    </source>
</evidence>
<protein>
    <submittedName>
        <fullName evidence="1">Uncharacterized protein</fullName>
    </submittedName>
</protein>
<dbReference type="AlphaFoldDB" id="A0AAW2QQQ1"/>
<dbReference type="InterPro" id="IPR021916">
    <property type="entry name" value="DUF3527"/>
</dbReference>
<gene>
    <name evidence="1" type="ORF">Sangu_0303200</name>
</gene>
<comment type="caution">
    <text evidence="1">The sequence shown here is derived from an EMBL/GenBank/DDBJ whole genome shotgun (WGS) entry which is preliminary data.</text>
</comment>
<proteinExistence type="predicted"/>
<organism evidence="1">
    <name type="scientific">Sesamum angustifolium</name>
    <dbReference type="NCBI Taxonomy" id="2727405"/>
    <lineage>
        <taxon>Eukaryota</taxon>
        <taxon>Viridiplantae</taxon>
        <taxon>Streptophyta</taxon>
        <taxon>Embryophyta</taxon>
        <taxon>Tracheophyta</taxon>
        <taxon>Spermatophyta</taxon>
        <taxon>Magnoliopsida</taxon>
        <taxon>eudicotyledons</taxon>
        <taxon>Gunneridae</taxon>
        <taxon>Pentapetalae</taxon>
        <taxon>asterids</taxon>
        <taxon>lamiids</taxon>
        <taxon>Lamiales</taxon>
        <taxon>Pedaliaceae</taxon>
        <taxon>Sesamum</taxon>
    </lineage>
</organism>